<proteinExistence type="predicted"/>
<accession>A0A316ZQ97</accession>
<dbReference type="AlphaFoldDB" id="A0A316ZQ97"/>
<name>A0A316ZQ97_9PLEO</name>
<evidence type="ECO:0000313" key="1">
    <source>
        <dbReference type="EMBL" id="KAF7564578.1"/>
    </source>
</evidence>
<organism evidence="1 2">
    <name type="scientific">Pyrenophora tritici-repentis</name>
    <dbReference type="NCBI Taxonomy" id="45151"/>
    <lineage>
        <taxon>Eukaryota</taxon>
        <taxon>Fungi</taxon>
        <taxon>Dikarya</taxon>
        <taxon>Ascomycota</taxon>
        <taxon>Pezizomycotina</taxon>
        <taxon>Dothideomycetes</taxon>
        <taxon>Pleosporomycetidae</taxon>
        <taxon>Pleosporales</taxon>
        <taxon>Pleosporineae</taxon>
        <taxon>Pleosporaceae</taxon>
        <taxon>Pyrenophora</taxon>
    </lineage>
</organism>
<dbReference type="SUPFAM" id="SSF52047">
    <property type="entry name" value="RNI-like"/>
    <property type="match status" value="1"/>
</dbReference>
<comment type="caution">
    <text evidence="1">The sequence shown here is derived from an EMBL/GenBank/DDBJ whole genome shotgun (WGS) entry which is preliminary data.</text>
</comment>
<dbReference type="KEGG" id="ptrr:6345625"/>
<dbReference type="EMBL" id="NQIK02000010">
    <property type="protein sequence ID" value="KAF7564578.1"/>
    <property type="molecule type" value="Genomic_DNA"/>
</dbReference>
<dbReference type="Gene3D" id="3.80.10.10">
    <property type="entry name" value="Ribonuclease Inhibitor"/>
    <property type="match status" value="1"/>
</dbReference>
<gene>
    <name evidence="1" type="ORF">PtrM4_040120</name>
</gene>
<protein>
    <submittedName>
        <fullName evidence="1">PFU domain containing protein</fullName>
    </submittedName>
</protein>
<sequence length="866" mass="97238">MTRFAAFGILPTCRLGPATVHSARSREHSYSHIRVVPHTDTCSTLHEELPVFQSPSLQFSPPHELQNLPVKEVYTESQEARLPTFADMARRYNHKDHHNGLPQLNTNTGLPMGFVKLQPTHKKSSGTWRSMQASDTDENEHDHVFGRLPDPIHLHEKTGTFDGQVLFVGHPNRDVSAHQWSSASFQWVNIGRYAHSCSRIEGSLASDCVQGYAMTYDSLQSFKLAAHNREKHIVENGRPQETSSEELHSTNMETVRAVPSSNAPSSIAPSEFVADDYKQSASSSLHGAVRKDHLDDPFVAYTKPYTPNTQPTARSLYHLPGPTVANPHQMKPVLSPSIHPYMKPPRMTHTTEASGSNATVMSATAVPLSFSDPDGTRTTQEYVPVNGLGRQAPTVQNFRGPFFTDTIPTTSDPTALLSVHISEEEKLLSWFHDGHRPARQQEYARTLVSAAVSSDRYRSSMIAQGSITKQAEERYANTFAFVRVYETLSEQWYDVAIRQLYESPYLSGGAYDLFVRTICPSVMARIKPTALAGLVKELDLSHIVHQGNKSTTARLLGRTKASLEVFVAPQASFAINCWASLSKCSRLRVLDLSLVSECINFQSLNQTIRQLVDLRELCLPRCSSRYEQAGPSTNVRWPPKLQHLSLSGSVSGQFLWDMLRQPDNFPPTFSSLSIHHSPGLDQQGIKPLLLSLANTLTVVELRDLPAVKQGRFNSVLDWLPNVTSLTIALDYIDTRFGNMPLDFSPARWREAKPLRSLAIMACGRSGDPSRSFTMTDLYSLMDERFLGRLRYLNIGQSTEWDREVEVLGALESLLVEELDKENWVEGRWHYEGVVSPGIRNMDYETWITETAIGRKMRPRFRVLKNR</sequence>
<evidence type="ECO:0000313" key="2">
    <source>
        <dbReference type="Proteomes" id="UP000245464"/>
    </source>
</evidence>
<dbReference type="Proteomes" id="UP000245464">
    <property type="component" value="Chromosome 10"/>
</dbReference>
<dbReference type="RefSeq" id="XP_065958927.1">
    <property type="nucleotide sequence ID" value="XM_066104363.1"/>
</dbReference>
<reference evidence="1" key="1">
    <citation type="journal article" date="2018" name="BMC Genomics">
        <title>Comparative genomics of the wheat fungal pathogen Pyrenophora tritici-repentis reveals chromosomal variations and genome plasticity.</title>
        <authorList>
            <person name="Moolhuijzen P."/>
            <person name="See P.T."/>
            <person name="Hane J.K."/>
            <person name="Shi G."/>
            <person name="Liu Z."/>
            <person name="Oliver R.P."/>
            <person name="Moffat C.S."/>
        </authorList>
    </citation>
    <scope>NUCLEOTIDE SEQUENCE [LARGE SCALE GENOMIC DNA]</scope>
    <source>
        <strain evidence="1">M4</strain>
    </source>
</reference>
<dbReference type="InterPro" id="IPR032675">
    <property type="entry name" value="LRR_dom_sf"/>
</dbReference>
<dbReference type="GeneID" id="6345625"/>